<comment type="caution">
    <text evidence="1">The sequence shown here is derived from an EMBL/GenBank/DDBJ whole genome shotgun (WGS) entry which is preliminary data.</text>
</comment>
<dbReference type="EMBL" id="JAHRIP010050116">
    <property type="protein sequence ID" value="MEQ2300683.1"/>
    <property type="molecule type" value="Genomic_DNA"/>
</dbReference>
<dbReference type="PANTHER" id="PTHR12277">
    <property type="entry name" value="ALPHA/BETA HYDROLASE DOMAIN-CONTAINING PROTEIN"/>
    <property type="match status" value="1"/>
</dbReference>
<evidence type="ECO:0000313" key="1">
    <source>
        <dbReference type="EMBL" id="MEQ2300683.1"/>
    </source>
</evidence>
<reference evidence="1 2" key="1">
    <citation type="submission" date="2021-06" db="EMBL/GenBank/DDBJ databases">
        <authorList>
            <person name="Palmer J.M."/>
        </authorList>
    </citation>
    <scope>NUCLEOTIDE SEQUENCE [LARGE SCALE GENOMIC DNA]</scope>
    <source>
        <strain evidence="1 2">AS_MEX2019</strain>
        <tissue evidence="1">Muscle</tissue>
    </source>
</reference>
<sequence>MASLSLLSCSRELHRLWIFFHSDQAAGPPLLLFVSLQSHHVTFLDRGTALLLTIPPTLSWYLTVQGKEPTRVVLTPRQVDLSSFYIGLSTRTNCNIFSYDYSGYGVSTGKPTKKNLYADRDAAEHALCTRYCITPYHTCYTVLL</sequence>
<keyword evidence="2" id="KW-1185">Reference proteome</keyword>
<accession>A0ABV0Z3B7</accession>
<proteinExistence type="predicted"/>
<dbReference type="Proteomes" id="UP001469553">
    <property type="component" value="Unassembled WGS sequence"/>
</dbReference>
<protein>
    <submittedName>
        <fullName evidence="1">Uncharacterized protein</fullName>
    </submittedName>
</protein>
<gene>
    <name evidence="1" type="ORF">AMECASPLE_028267</name>
</gene>
<organism evidence="1 2">
    <name type="scientific">Ameca splendens</name>
    <dbReference type="NCBI Taxonomy" id="208324"/>
    <lineage>
        <taxon>Eukaryota</taxon>
        <taxon>Metazoa</taxon>
        <taxon>Chordata</taxon>
        <taxon>Craniata</taxon>
        <taxon>Vertebrata</taxon>
        <taxon>Euteleostomi</taxon>
        <taxon>Actinopterygii</taxon>
        <taxon>Neopterygii</taxon>
        <taxon>Teleostei</taxon>
        <taxon>Neoteleostei</taxon>
        <taxon>Acanthomorphata</taxon>
        <taxon>Ovalentaria</taxon>
        <taxon>Atherinomorphae</taxon>
        <taxon>Cyprinodontiformes</taxon>
        <taxon>Goodeidae</taxon>
        <taxon>Ameca</taxon>
    </lineage>
</organism>
<dbReference type="PANTHER" id="PTHR12277:SF52">
    <property type="entry name" value="ALPHA_BETA HYDROLASE DOMAIN-CONTAINING PROTEIN 17A"/>
    <property type="match status" value="1"/>
</dbReference>
<name>A0ABV0Z3B7_9TELE</name>
<evidence type="ECO:0000313" key="2">
    <source>
        <dbReference type="Proteomes" id="UP001469553"/>
    </source>
</evidence>